<evidence type="ECO:0000313" key="2">
    <source>
        <dbReference type="EMBL" id="MFD0923658.1"/>
    </source>
</evidence>
<protein>
    <submittedName>
        <fullName evidence="2">Uncharacterized protein</fullName>
    </submittedName>
</protein>
<dbReference type="EMBL" id="JBHTIW010000039">
    <property type="protein sequence ID" value="MFD0923658.1"/>
    <property type="molecule type" value="Genomic_DNA"/>
</dbReference>
<sequence>MIRKIATGAALTTCLLSIGAPAMAAEWRYVMSSGDRHAVEAECNQGKMWGEWSECDIRQDNGYHLFVR</sequence>
<keyword evidence="3" id="KW-1185">Reference proteome</keyword>
<organism evidence="2 3">
    <name type="scientific">Saccharopolyspora rosea</name>
    <dbReference type="NCBI Taxonomy" id="524884"/>
    <lineage>
        <taxon>Bacteria</taxon>
        <taxon>Bacillati</taxon>
        <taxon>Actinomycetota</taxon>
        <taxon>Actinomycetes</taxon>
        <taxon>Pseudonocardiales</taxon>
        <taxon>Pseudonocardiaceae</taxon>
        <taxon>Saccharopolyspora</taxon>
    </lineage>
</organism>
<feature type="chain" id="PRO_5046243383" evidence="1">
    <location>
        <begin position="25"/>
        <end position="68"/>
    </location>
</feature>
<name>A0ABW3G123_9PSEU</name>
<keyword evidence="1" id="KW-0732">Signal</keyword>
<reference evidence="3" key="1">
    <citation type="journal article" date="2019" name="Int. J. Syst. Evol. Microbiol.">
        <title>The Global Catalogue of Microorganisms (GCM) 10K type strain sequencing project: providing services to taxonomists for standard genome sequencing and annotation.</title>
        <authorList>
            <consortium name="The Broad Institute Genomics Platform"/>
            <consortium name="The Broad Institute Genome Sequencing Center for Infectious Disease"/>
            <person name="Wu L."/>
            <person name="Ma J."/>
        </authorList>
    </citation>
    <scope>NUCLEOTIDE SEQUENCE [LARGE SCALE GENOMIC DNA]</scope>
    <source>
        <strain evidence="3">CCUG 56401</strain>
    </source>
</reference>
<gene>
    <name evidence="2" type="ORF">ACFQ16_28270</name>
</gene>
<proteinExistence type="predicted"/>
<feature type="signal peptide" evidence="1">
    <location>
        <begin position="1"/>
        <end position="24"/>
    </location>
</feature>
<evidence type="ECO:0000256" key="1">
    <source>
        <dbReference type="SAM" id="SignalP"/>
    </source>
</evidence>
<accession>A0ABW3G123</accession>
<dbReference type="Proteomes" id="UP001597018">
    <property type="component" value="Unassembled WGS sequence"/>
</dbReference>
<evidence type="ECO:0000313" key="3">
    <source>
        <dbReference type="Proteomes" id="UP001597018"/>
    </source>
</evidence>
<comment type="caution">
    <text evidence="2">The sequence shown here is derived from an EMBL/GenBank/DDBJ whole genome shotgun (WGS) entry which is preliminary data.</text>
</comment>
<dbReference type="RefSeq" id="WP_263253152.1">
    <property type="nucleotide sequence ID" value="NZ_BAABLT010000039.1"/>
</dbReference>